<sequence>MYGDGLLDRVAGTRRHLPVLSTIAALPMLTEWPQVRPERMQGHGFDGSEVAWMLRLG</sequence>
<evidence type="ECO:0000313" key="2">
    <source>
        <dbReference type="Proteomes" id="UP000185124"/>
    </source>
</evidence>
<protein>
    <submittedName>
        <fullName evidence="1">Uncharacterized protein</fullName>
    </submittedName>
</protein>
<accession>A0A1N6BEX7</accession>
<organism evidence="1 2">
    <name type="scientific">Micromonospora cremea</name>
    <dbReference type="NCBI Taxonomy" id="709881"/>
    <lineage>
        <taxon>Bacteria</taxon>
        <taxon>Bacillati</taxon>
        <taxon>Actinomycetota</taxon>
        <taxon>Actinomycetes</taxon>
        <taxon>Micromonosporales</taxon>
        <taxon>Micromonosporaceae</taxon>
        <taxon>Micromonospora</taxon>
    </lineage>
</organism>
<gene>
    <name evidence="1" type="ORF">SAMN04489832_7349</name>
</gene>
<dbReference type="EMBL" id="FSQT01000002">
    <property type="protein sequence ID" value="SIN44889.1"/>
    <property type="molecule type" value="Genomic_DNA"/>
</dbReference>
<dbReference type="Proteomes" id="UP000185124">
    <property type="component" value="Unassembled WGS sequence"/>
</dbReference>
<keyword evidence="2" id="KW-1185">Reference proteome</keyword>
<proteinExistence type="predicted"/>
<evidence type="ECO:0000313" key="1">
    <source>
        <dbReference type="EMBL" id="SIN44889.1"/>
    </source>
</evidence>
<reference evidence="2" key="1">
    <citation type="submission" date="2016-12" db="EMBL/GenBank/DDBJ databases">
        <authorList>
            <person name="Varghese N."/>
            <person name="Submissions S."/>
        </authorList>
    </citation>
    <scope>NUCLEOTIDE SEQUENCE [LARGE SCALE GENOMIC DNA]</scope>
    <source>
        <strain evidence="2">DSM 45599</strain>
    </source>
</reference>
<name>A0A1N6BEX7_9ACTN</name>
<dbReference type="AlphaFoldDB" id="A0A1N6BEX7"/>